<reference evidence="2" key="1">
    <citation type="journal article" date="2014" name="Int. J. Syst. Evol. Microbiol.">
        <title>Complete genome sequence of Corynebacterium casei LMG S-19264T (=DSM 44701T), isolated from a smear-ripened cheese.</title>
        <authorList>
            <consortium name="US DOE Joint Genome Institute (JGI-PGF)"/>
            <person name="Walter F."/>
            <person name="Albersmeier A."/>
            <person name="Kalinowski J."/>
            <person name="Ruckert C."/>
        </authorList>
    </citation>
    <scope>NUCLEOTIDE SEQUENCE</scope>
    <source>
        <strain evidence="2">KCTC 12988</strain>
    </source>
</reference>
<keyword evidence="1" id="KW-0812">Transmembrane</keyword>
<feature type="transmembrane region" description="Helical" evidence="1">
    <location>
        <begin position="39"/>
        <end position="56"/>
    </location>
</feature>
<keyword evidence="3" id="KW-1185">Reference proteome</keyword>
<protein>
    <submittedName>
        <fullName evidence="2">Uncharacterized protein</fullName>
    </submittedName>
</protein>
<evidence type="ECO:0000256" key="1">
    <source>
        <dbReference type="SAM" id="Phobius"/>
    </source>
</evidence>
<organism evidence="2 3">
    <name type="scientific">Roseibacillus persicicus</name>
    <dbReference type="NCBI Taxonomy" id="454148"/>
    <lineage>
        <taxon>Bacteria</taxon>
        <taxon>Pseudomonadati</taxon>
        <taxon>Verrucomicrobiota</taxon>
        <taxon>Verrucomicrobiia</taxon>
        <taxon>Verrucomicrobiales</taxon>
        <taxon>Verrucomicrobiaceae</taxon>
        <taxon>Roseibacillus</taxon>
    </lineage>
</organism>
<sequence length="250" mass="27907">MGFRVPVKSIAKPFLALLLLPVLGWLAEFSTLSEKYPEFVLPLTLTVLGVIWLLLLRGWQSRVIACAFQKFSGGGPRRVMAMGALPIAEPQMFWMYWKEFLLSRVLVIPVQVLVLLLAAKVLNAQLQAREGFVIFVMLGPALFLNSLTTWAGLLWQGIELFPDTLLGIIKSFATKFAYSIPLIALVILSFWTGGEWLYGDHSATGFVLSASFLTAWCFGACWLMRRVYAQGKGSLMVVPPKRKSFTITLK</sequence>
<dbReference type="EMBL" id="BMXI01000011">
    <property type="protein sequence ID" value="GHC58714.1"/>
    <property type="molecule type" value="Genomic_DNA"/>
</dbReference>
<feature type="transmembrane region" description="Helical" evidence="1">
    <location>
        <begin position="206"/>
        <end position="224"/>
    </location>
</feature>
<evidence type="ECO:0000313" key="2">
    <source>
        <dbReference type="EMBL" id="GHC58714.1"/>
    </source>
</evidence>
<gene>
    <name evidence="2" type="ORF">GCM10007100_27200</name>
</gene>
<keyword evidence="1" id="KW-0472">Membrane</keyword>
<proteinExistence type="predicted"/>
<dbReference type="AlphaFoldDB" id="A0A918WN63"/>
<comment type="caution">
    <text evidence="2">The sequence shown here is derived from an EMBL/GenBank/DDBJ whole genome shotgun (WGS) entry which is preliminary data.</text>
</comment>
<accession>A0A918WN63</accession>
<evidence type="ECO:0000313" key="3">
    <source>
        <dbReference type="Proteomes" id="UP000644507"/>
    </source>
</evidence>
<feature type="transmembrane region" description="Helical" evidence="1">
    <location>
        <begin position="176"/>
        <end position="194"/>
    </location>
</feature>
<feature type="transmembrane region" description="Helical" evidence="1">
    <location>
        <begin position="101"/>
        <end position="119"/>
    </location>
</feature>
<feature type="transmembrane region" description="Helical" evidence="1">
    <location>
        <begin position="131"/>
        <end position="155"/>
    </location>
</feature>
<keyword evidence="1" id="KW-1133">Transmembrane helix</keyword>
<dbReference type="Proteomes" id="UP000644507">
    <property type="component" value="Unassembled WGS sequence"/>
</dbReference>
<name>A0A918WN63_9BACT</name>
<reference evidence="2" key="2">
    <citation type="submission" date="2020-09" db="EMBL/GenBank/DDBJ databases">
        <authorList>
            <person name="Sun Q."/>
            <person name="Kim S."/>
        </authorList>
    </citation>
    <scope>NUCLEOTIDE SEQUENCE</scope>
    <source>
        <strain evidence="2">KCTC 12988</strain>
    </source>
</reference>